<reference evidence="1" key="1">
    <citation type="submission" date="2021-03" db="EMBL/GenBank/DDBJ databases">
        <authorList>
            <person name="So Y."/>
        </authorList>
    </citation>
    <scope>NUCLEOTIDE SEQUENCE</scope>
    <source>
        <strain evidence="1">SG15</strain>
    </source>
</reference>
<name>A0A940MW77_9PROT</name>
<evidence type="ECO:0000313" key="2">
    <source>
        <dbReference type="Proteomes" id="UP000677537"/>
    </source>
</evidence>
<comment type="caution">
    <text evidence="1">The sequence shown here is derived from an EMBL/GenBank/DDBJ whole genome shotgun (WGS) entry which is preliminary data.</text>
</comment>
<protein>
    <submittedName>
        <fullName evidence="1">Uncharacterized protein</fullName>
    </submittedName>
</protein>
<dbReference type="EMBL" id="JAGIZA010000003">
    <property type="protein sequence ID" value="MBP0492120.1"/>
    <property type="molecule type" value="Genomic_DNA"/>
</dbReference>
<proteinExistence type="predicted"/>
<sequence>MIGNARPPVPRLPVPKRAPDVPEVIRWDGKVPAEHRGAFAHKIITEFGQPLAARWSIDQISPDGGYWWIEGRQTVLYPRQVSTNGWAYGGPLLDEPHRELNARVEREAHQLFLAVQALKESPLVRRLIQLRRTPEFGALLDTWMNTKRAKDARVIAGHPASAEIEETSGNVR</sequence>
<gene>
    <name evidence="1" type="ORF">J5Y10_04940</name>
</gene>
<keyword evidence="2" id="KW-1185">Reference proteome</keyword>
<dbReference type="AlphaFoldDB" id="A0A940MW77"/>
<evidence type="ECO:0000313" key="1">
    <source>
        <dbReference type="EMBL" id="MBP0492120.1"/>
    </source>
</evidence>
<accession>A0A940MW77</accession>
<dbReference type="Proteomes" id="UP000677537">
    <property type="component" value="Unassembled WGS sequence"/>
</dbReference>
<organism evidence="1 2">
    <name type="scientific">Roseomonas indoligenes</name>
    <dbReference type="NCBI Taxonomy" id="2820811"/>
    <lineage>
        <taxon>Bacteria</taxon>
        <taxon>Pseudomonadati</taxon>
        <taxon>Pseudomonadota</taxon>
        <taxon>Alphaproteobacteria</taxon>
        <taxon>Acetobacterales</taxon>
        <taxon>Roseomonadaceae</taxon>
        <taxon>Roseomonas</taxon>
    </lineage>
</organism>
<dbReference type="RefSeq" id="WP_209371366.1">
    <property type="nucleotide sequence ID" value="NZ_JAGIZA010000003.1"/>
</dbReference>